<evidence type="ECO:0000313" key="12">
    <source>
        <dbReference type="Proteomes" id="UP001214628"/>
    </source>
</evidence>
<dbReference type="PANTHER" id="PTHR10953:SF3">
    <property type="entry name" value="UBIQUITIN-LIKE MODIFIER-ACTIVATING ENZYME ATG7"/>
    <property type="match status" value="1"/>
</dbReference>
<evidence type="ECO:0000256" key="7">
    <source>
        <dbReference type="RuleBase" id="RU366022"/>
    </source>
</evidence>
<feature type="compositionally biased region" description="Acidic residues" evidence="8">
    <location>
        <begin position="715"/>
        <end position="725"/>
    </location>
</feature>
<evidence type="ECO:0000256" key="6">
    <source>
        <dbReference type="PIRSR" id="PIRSR606285-1"/>
    </source>
</evidence>
<dbReference type="InterPro" id="IPR042523">
    <property type="entry name" value="Atg7_N_2"/>
</dbReference>
<feature type="domain" description="Ubiquitin-like modifier-activating enzyme Atg7 N-terminal" evidence="10">
    <location>
        <begin position="5"/>
        <end position="362"/>
    </location>
</feature>
<dbReference type="Gene3D" id="3.40.50.720">
    <property type="entry name" value="NAD(P)-binding Rossmann-like Domain"/>
    <property type="match status" value="1"/>
</dbReference>
<evidence type="ECO:0000256" key="5">
    <source>
        <dbReference type="ARBA" id="ARBA00023006"/>
    </source>
</evidence>
<dbReference type="FunFam" id="3.40.50.720:FF:000243">
    <property type="entry name" value="Ubiquitin-like modifier-activating enzyme ATG7"/>
    <property type="match status" value="1"/>
</dbReference>
<dbReference type="GO" id="GO:0000045">
    <property type="term" value="P:autophagosome assembly"/>
    <property type="evidence" value="ECO:0007669"/>
    <property type="project" value="TreeGrafter"/>
</dbReference>
<feature type="compositionally biased region" description="Polar residues" evidence="8">
    <location>
        <begin position="74"/>
        <end position="84"/>
    </location>
</feature>
<comment type="function">
    <text evidence="7">E1-like activating enzyme involved in the 2 ubiquitin-like systems required for cytoplasm to vacuole transport (Cvt) and autophagy. Activates ATG12 for its conjugation with ATG5 and ATG8 for its conjugation with phosphatidylethanolamine. Both systems are needed for the ATG8 association to Cvt vesicles and autophagosomes membranes. Autophagy is essential for maintenance of amino acid levels and protein synthesis under nitrogen starvation. Required for selective autophagic degradation of the nucleus (nucleophagy) as well as for mitophagy which contributes to regulate mitochondrial quantity and quality by eliminating the mitochondria to a basal level to fulfill cellular energy requirements and preventing excess ROS production.</text>
</comment>
<dbReference type="GO" id="GO:0006995">
    <property type="term" value="P:cellular response to nitrogen starvation"/>
    <property type="evidence" value="ECO:0007669"/>
    <property type="project" value="TreeGrafter"/>
</dbReference>
<dbReference type="Pfam" id="PF16420">
    <property type="entry name" value="ATG7_N"/>
    <property type="match status" value="1"/>
</dbReference>
<dbReference type="GO" id="GO:0000407">
    <property type="term" value="C:phagophore assembly site"/>
    <property type="evidence" value="ECO:0007669"/>
    <property type="project" value="UniProtKB-SubCell"/>
</dbReference>
<dbReference type="InterPro" id="IPR035985">
    <property type="entry name" value="Ubiquitin-activating_enz"/>
</dbReference>
<evidence type="ECO:0000256" key="3">
    <source>
        <dbReference type="ARBA" id="ARBA00022448"/>
    </source>
</evidence>
<comment type="subcellular location">
    <subcellularLocation>
        <location evidence="7">Cytoplasm</location>
    </subcellularLocation>
    <subcellularLocation>
        <location evidence="7">Preautophagosomal structure</location>
    </subcellularLocation>
</comment>
<feature type="region of interest" description="Disordered" evidence="8">
    <location>
        <begin position="715"/>
        <end position="738"/>
    </location>
</feature>
<dbReference type="InterPro" id="IPR042522">
    <property type="entry name" value="Atg7_N_1"/>
</dbReference>
<keyword evidence="3 7" id="KW-0813">Transport</keyword>
<dbReference type="GO" id="GO:0032446">
    <property type="term" value="P:protein modification by small protein conjugation"/>
    <property type="evidence" value="ECO:0007669"/>
    <property type="project" value="TreeGrafter"/>
</dbReference>
<comment type="subunit">
    <text evidence="7">Homodimer.</text>
</comment>
<dbReference type="NCBIfam" id="TIGR01381">
    <property type="entry name" value="E1_like_apg7"/>
    <property type="match status" value="1"/>
</dbReference>
<feature type="domain" description="THIF-type NAD/FAD binding fold" evidence="9">
    <location>
        <begin position="380"/>
        <end position="609"/>
    </location>
</feature>
<protein>
    <recommendedName>
        <fullName evidence="2 7">Ubiquitin-like modifier-activating enzyme ATG7</fullName>
    </recommendedName>
    <alternativeName>
        <fullName evidence="7">Autophagy-related protein 7</fullName>
    </alternativeName>
</protein>
<evidence type="ECO:0000256" key="4">
    <source>
        <dbReference type="ARBA" id="ARBA00022927"/>
    </source>
</evidence>
<keyword evidence="5 7" id="KW-0072">Autophagy</keyword>
<dbReference type="GO" id="GO:0000422">
    <property type="term" value="P:autophagy of mitochondrion"/>
    <property type="evidence" value="ECO:0007669"/>
    <property type="project" value="TreeGrafter"/>
</dbReference>
<sequence length="738" mass="82031">MARAQFTSFVSQVAPSFWNTFSALKLDELRLDDDFFRVRAEYGPSKTTRDRITGSHIGSGCRIRLQGDGIIGNEPNSNLTTNPQHETDSKQASHVSTMPGRVKNFNTLQEFKDADKLQYFYHIVDDIWDAITQPTNTETLATINNPNCFLLLTYADLKAYKYYYWFAFPALLTQAPAWELVSEESPWKLAQECLSTSLLISIMQALHDAPGTTACFVSYQDDCPSLHLLSDGQAYLDETPPEHRMLLFIDPSPHLQHPGWPLRNILTCINIRYGINRIPVLCWRDLYDANRVVLAEDQARRRTWNSTYGILRLPDSTGHGVVWQGRDTHLVARNGTQRPDAVGWERNMQGKLGPKLVSLSAMQDPIYLAERAVDLNLKLMRWRVMPELALDTIQNVDVLIIGAGTLGCHVARTLLGWGLRTITLVDNGRVSYSNPVRQSLYTLEDCKNGGRWKAHAAAEALRHIYPGVNATGHVVSIPMPGHIVPTSSVPATRGAIADLDRLVKQHDVVFILTDSREARWLPTVLGTVYNKLVINAALGFDSYVIMRHGIHSPEQNPRLGCYFCNDLAAPTDSLSNRTLDQLCTVTRPGLAGIAASTAVELMVSVLQHPLGAASPGPPAKTDEDHDSLEQREGTELGIVPQQIRGSLASFETLIMSNYAYEHCAACSLHVTEAYENSEQDFVLDACNDPKFLESVSQLDVLKQELDELDLDLDLGLDSGESDQEQGDTTVEKARHGSA</sequence>
<evidence type="ECO:0000259" key="10">
    <source>
        <dbReference type="Pfam" id="PF16420"/>
    </source>
</evidence>
<dbReference type="Gene3D" id="3.40.140.100">
    <property type="entry name" value="Ubiquitin-like modifier-activating enzyme ATG7 C-terminal domain"/>
    <property type="match status" value="1"/>
</dbReference>
<dbReference type="GO" id="GO:0034727">
    <property type="term" value="P:piecemeal microautophagy of the nucleus"/>
    <property type="evidence" value="ECO:0007669"/>
    <property type="project" value="TreeGrafter"/>
</dbReference>
<dbReference type="InterPro" id="IPR000594">
    <property type="entry name" value="ThiF_NAD_FAD-bd"/>
</dbReference>
<name>A0AAF0JFA7_9BASI</name>
<dbReference type="PANTHER" id="PTHR10953">
    <property type="entry name" value="UBIQUITIN-ACTIVATING ENZYME E1"/>
    <property type="match status" value="1"/>
</dbReference>
<dbReference type="Proteomes" id="UP001214628">
    <property type="component" value="Chromosome 4"/>
</dbReference>
<comment type="similarity">
    <text evidence="1 7">Belongs to the ATG7 family.</text>
</comment>
<keyword evidence="7" id="KW-0833">Ubl conjugation pathway</keyword>
<keyword evidence="7" id="KW-0963">Cytoplasm</keyword>
<dbReference type="AlphaFoldDB" id="A0AAF0JFA7"/>
<dbReference type="InterPro" id="IPR006285">
    <property type="entry name" value="Atg7"/>
</dbReference>
<organism evidence="11 12">
    <name type="scientific">Malassezia psittaci</name>
    <dbReference type="NCBI Taxonomy" id="1821823"/>
    <lineage>
        <taxon>Eukaryota</taxon>
        <taxon>Fungi</taxon>
        <taxon>Dikarya</taxon>
        <taxon>Basidiomycota</taxon>
        <taxon>Ustilaginomycotina</taxon>
        <taxon>Malasseziomycetes</taxon>
        <taxon>Malasseziales</taxon>
        <taxon>Malasseziaceae</taxon>
        <taxon>Malassezia</taxon>
    </lineage>
</organism>
<dbReference type="InterPro" id="IPR045886">
    <property type="entry name" value="ThiF/MoeB/HesA"/>
</dbReference>
<feature type="region of interest" description="Disordered" evidence="8">
    <location>
        <begin position="69"/>
        <end position="95"/>
    </location>
</feature>
<dbReference type="Pfam" id="PF00899">
    <property type="entry name" value="ThiF"/>
    <property type="match status" value="1"/>
</dbReference>
<proteinExistence type="inferred from homology"/>
<dbReference type="GO" id="GO:0015031">
    <property type="term" value="P:protein transport"/>
    <property type="evidence" value="ECO:0007669"/>
    <property type="project" value="UniProtKB-UniRule"/>
</dbReference>
<dbReference type="InterPro" id="IPR032197">
    <property type="entry name" value="Atg7_N"/>
</dbReference>
<reference evidence="11" key="1">
    <citation type="submission" date="2023-02" db="EMBL/GenBank/DDBJ databases">
        <title>Mating type loci evolution in Malassezia.</title>
        <authorList>
            <person name="Coelho M.A."/>
        </authorList>
    </citation>
    <scope>NUCLEOTIDE SEQUENCE</scope>
    <source>
        <strain evidence="11">CBS 14136</strain>
    </source>
</reference>
<gene>
    <name evidence="11" type="primary">ATG7</name>
    <name evidence="11" type="ORF">MPSI1_002885</name>
</gene>
<feature type="region of interest" description="Disordered" evidence="8">
    <location>
        <begin position="612"/>
        <end position="635"/>
    </location>
</feature>
<evidence type="ECO:0000256" key="1">
    <source>
        <dbReference type="ARBA" id="ARBA00010931"/>
    </source>
</evidence>
<feature type="active site" description="Glycyl thioester intermediate" evidence="6">
    <location>
        <position position="583"/>
    </location>
</feature>
<dbReference type="EMBL" id="CP118378">
    <property type="protein sequence ID" value="WFD44219.1"/>
    <property type="molecule type" value="Genomic_DNA"/>
</dbReference>
<evidence type="ECO:0000259" key="9">
    <source>
        <dbReference type="Pfam" id="PF00899"/>
    </source>
</evidence>
<dbReference type="SUPFAM" id="SSF69572">
    <property type="entry name" value="Activating enzymes of the ubiquitin-like proteins"/>
    <property type="match status" value="1"/>
</dbReference>
<accession>A0AAF0JFA7</accession>
<feature type="compositionally biased region" description="Basic and acidic residues" evidence="8">
    <location>
        <begin position="620"/>
        <end position="634"/>
    </location>
</feature>
<feature type="compositionally biased region" description="Basic and acidic residues" evidence="8">
    <location>
        <begin position="729"/>
        <end position="738"/>
    </location>
</feature>
<evidence type="ECO:0000256" key="8">
    <source>
        <dbReference type="SAM" id="MobiDB-lite"/>
    </source>
</evidence>
<evidence type="ECO:0000256" key="2">
    <source>
        <dbReference type="ARBA" id="ARBA00017647"/>
    </source>
</evidence>
<evidence type="ECO:0000313" key="11">
    <source>
        <dbReference type="EMBL" id="WFD44219.1"/>
    </source>
</evidence>
<keyword evidence="4 7" id="KW-0653">Protein transport</keyword>
<dbReference type="Gene3D" id="3.40.140.70">
    <property type="entry name" value="Ubiquitin-like modifier-activating enzyme ATG7 N-terminal domain"/>
    <property type="match status" value="1"/>
</dbReference>
<dbReference type="GO" id="GO:0019779">
    <property type="term" value="F:Atg8 activating enzyme activity"/>
    <property type="evidence" value="ECO:0007669"/>
    <property type="project" value="TreeGrafter"/>
</dbReference>
<dbReference type="GO" id="GO:0019778">
    <property type="term" value="F:Atg12 activating enzyme activity"/>
    <property type="evidence" value="ECO:0007669"/>
    <property type="project" value="TreeGrafter"/>
</dbReference>
<keyword evidence="12" id="KW-1185">Reference proteome</keyword>